<evidence type="ECO:0000256" key="1">
    <source>
        <dbReference type="SAM" id="MobiDB-lite"/>
    </source>
</evidence>
<gene>
    <name evidence="2" type="ORF">OVS_00220</name>
</gene>
<feature type="region of interest" description="Disordered" evidence="1">
    <location>
        <begin position="31"/>
        <end position="52"/>
    </location>
</feature>
<evidence type="ECO:0000313" key="3">
    <source>
        <dbReference type="Proteomes" id="UP000018745"/>
    </source>
</evidence>
<proteinExistence type="predicted"/>
<evidence type="ECO:0008006" key="4">
    <source>
        <dbReference type="Google" id="ProtNLM"/>
    </source>
</evidence>
<evidence type="ECO:0000313" key="2">
    <source>
        <dbReference type="EMBL" id="AHC40084.1"/>
    </source>
</evidence>
<name>A0ABN4BQF2_9MOLU</name>
<dbReference type="EMBL" id="CP006935">
    <property type="protein sequence ID" value="AHC40084.1"/>
    <property type="molecule type" value="Genomic_DNA"/>
</dbReference>
<protein>
    <recommendedName>
        <fullName evidence="4">Lipoprotein</fullName>
    </recommendedName>
</protein>
<organism evidence="2 3">
    <name type="scientific">Mycoplasma ovis str. Michigan</name>
    <dbReference type="NCBI Taxonomy" id="1415773"/>
    <lineage>
        <taxon>Bacteria</taxon>
        <taxon>Bacillati</taxon>
        <taxon>Mycoplasmatota</taxon>
        <taxon>Mollicutes</taxon>
        <taxon>Mycoplasmataceae</taxon>
        <taxon>Mycoplasma</taxon>
    </lineage>
</organism>
<dbReference type="RefSeq" id="WP_024070852.1">
    <property type="nucleotide sequence ID" value="NC_023062.1"/>
</dbReference>
<accession>A0ABN4BQF2</accession>
<sequence length="197" mass="21294">MSLGPKAFVLCSGLVGGSCVGVPFMLSRSSSTTDQSEQASNPVEKTSVSSETDGVGNCKLVDSIAGIGLDEISKNLYLSKDSYYSFSCIDTSANEISHLPKNWSGLFARDFFKVGEEITKESKINIKMNVIPENEEEKSNYGQVVFTGNKFASAITGEWGYKMQKISEGEDGEIAIIIDVTSPSTNTQDNIIYLIPS</sequence>
<reference evidence="2 3" key="1">
    <citation type="journal article" date="2014" name="Genome Announc.">
        <title>Complete Genome Sequence of Mycoplasma ovis Strain Michigan, a Hemoplasma of Sheep with Two Distinct 16S rRNA Genes.</title>
        <authorList>
            <person name="Deshuillers P.L."/>
            <person name="Santos A.P."/>
            <person name="do Nascimento N.C."/>
            <person name="Hampel J.A."/>
            <person name="Bergin I.L."/>
            <person name="Dyson M.C."/>
            <person name="Messick J.B."/>
        </authorList>
    </citation>
    <scope>NUCLEOTIDE SEQUENCE [LARGE SCALE GENOMIC DNA]</scope>
    <source>
        <strain evidence="2 3">Michigan</strain>
    </source>
</reference>
<dbReference type="PROSITE" id="PS51257">
    <property type="entry name" value="PROKAR_LIPOPROTEIN"/>
    <property type="match status" value="1"/>
</dbReference>
<keyword evidence="3" id="KW-1185">Reference proteome</keyword>
<dbReference type="Proteomes" id="UP000018745">
    <property type="component" value="Chromosome"/>
</dbReference>